<dbReference type="NCBIfam" id="TIGR00879">
    <property type="entry name" value="SP"/>
    <property type="match status" value="1"/>
</dbReference>
<dbReference type="Proteomes" id="UP001217417">
    <property type="component" value="Unassembled WGS sequence"/>
</dbReference>
<dbReference type="InterPro" id="IPR005829">
    <property type="entry name" value="Sugar_transporter_CS"/>
</dbReference>
<feature type="transmembrane region" description="Helical" evidence="8">
    <location>
        <begin position="54"/>
        <end position="73"/>
    </location>
</feature>
<keyword evidence="4 8" id="KW-0812">Transmembrane</keyword>
<feature type="transmembrane region" description="Helical" evidence="8">
    <location>
        <begin position="305"/>
        <end position="323"/>
    </location>
</feature>
<evidence type="ECO:0000256" key="6">
    <source>
        <dbReference type="ARBA" id="ARBA00023136"/>
    </source>
</evidence>
<feature type="transmembrane region" description="Helical" evidence="8">
    <location>
        <begin position="435"/>
        <end position="453"/>
    </location>
</feature>
<dbReference type="Gene3D" id="1.20.1250.20">
    <property type="entry name" value="MFS general substrate transporter like domains"/>
    <property type="match status" value="1"/>
</dbReference>
<proteinExistence type="inferred from homology"/>
<dbReference type="PANTHER" id="PTHR48022">
    <property type="entry name" value="PLASTIDIC GLUCOSE TRANSPORTER 4"/>
    <property type="match status" value="1"/>
</dbReference>
<feature type="domain" description="Major facilitator superfamily (MFS) profile" evidence="9">
    <location>
        <begin position="9"/>
        <end position="457"/>
    </location>
</feature>
<dbReference type="PROSITE" id="PS50850">
    <property type="entry name" value="MFS"/>
    <property type="match status" value="1"/>
</dbReference>
<reference evidence="10" key="1">
    <citation type="submission" date="2023-03" db="EMBL/GenBank/DDBJ databases">
        <title>Near-Complete genome sequence of Lipomyces tetrasporous NRRL Y-64009, an oleaginous yeast capable of growing on lignocellulosic hydrolysates.</title>
        <authorList>
            <consortium name="Lawrence Berkeley National Laboratory"/>
            <person name="Jagtap S.S."/>
            <person name="Liu J.-J."/>
            <person name="Walukiewicz H.E."/>
            <person name="Pangilinan J."/>
            <person name="Lipzen A."/>
            <person name="Ahrendt S."/>
            <person name="Koriabine M."/>
            <person name="Cobaugh K."/>
            <person name="Salamov A."/>
            <person name="Yoshinaga Y."/>
            <person name="Ng V."/>
            <person name="Daum C."/>
            <person name="Grigoriev I.V."/>
            <person name="Slininger P.J."/>
            <person name="Dien B.S."/>
            <person name="Jin Y.-S."/>
            <person name="Rao C.V."/>
        </authorList>
    </citation>
    <scope>NUCLEOTIDE SEQUENCE</scope>
    <source>
        <strain evidence="10">NRRL Y-64009</strain>
    </source>
</reference>
<dbReference type="EMBL" id="JARPMG010000004">
    <property type="protein sequence ID" value="KAJ8100898.1"/>
    <property type="molecule type" value="Genomic_DNA"/>
</dbReference>
<evidence type="ECO:0000256" key="7">
    <source>
        <dbReference type="RuleBase" id="RU003346"/>
    </source>
</evidence>
<sequence length="525" mass="57929">MFNYRLYLTAATACVGGLLFGYDTGFIGSAVQIESFQRDFGLNSSNMANVTGNIVATLQAGCFFGTIFMAFFTARFGRRWGMAIASLVFNIGAVLQVITTHDINLLYVGRAVSGLGVGAASMLTPTYLSEVAPRRIRGKLGTAYGFSIFFGIMLSYWIDYGCERGLSPEGHDQWRVPMGLQLVPGALLFVGAIVIKESPRWLVKRGNREMALNNLCYMRMAHPEDAELQQEYQDICISIDEELRVSHGATISEMFLPQYRIRVLIGFVIMVAQQFSGTNALTYYAPLLFQKIGLNGTSSSLFATGVYGIVKTVFSMLFLLFLAERAGRRLPMFVGAICMATAMLIIGIVLACKPPAADASSPSPASIGMIVMVYIFCVAYSMSWGPVPFTYVSEIYPNRIREYCVAMGLATQWAFNYCVSRIVPVAMESIGWRTFLMFGILNASIAVFVFFVVRETSGVALEHMDNLFSTGFFMKPKQWNLRKPILIDNGDVAGVADLELDAKNVHGTHMEDVESQRSSLSSNRN</sequence>
<feature type="transmembrane region" description="Helical" evidence="8">
    <location>
        <begin position="178"/>
        <end position="195"/>
    </location>
</feature>
<feature type="transmembrane region" description="Helical" evidence="8">
    <location>
        <begin position="330"/>
        <end position="351"/>
    </location>
</feature>
<dbReference type="RefSeq" id="XP_056044348.1">
    <property type="nucleotide sequence ID" value="XM_056189913.1"/>
</dbReference>
<dbReference type="Pfam" id="PF00083">
    <property type="entry name" value="Sugar_tr"/>
    <property type="match status" value="1"/>
</dbReference>
<keyword evidence="11" id="KW-1185">Reference proteome</keyword>
<dbReference type="PROSITE" id="PS00216">
    <property type="entry name" value="SUGAR_TRANSPORT_1"/>
    <property type="match status" value="1"/>
</dbReference>
<dbReference type="PROSITE" id="PS00217">
    <property type="entry name" value="SUGAR_TRANSPORT_2"/>
    <property type="match status" value="1"/>
</dbReference>
<evidence type="ECO:0000256" key="1">
    <source>
        <dbReference type="ARBA" id="ARBA00004141"/>
    </source>
</evidence>
<evidence type="ECO:0000259" key="9">
    <source>
        <dbReference type="PROSITE" id="PS50850"/>
    </source>
</evidence>
<dbReference type="GO" id="GO:0005351">
    <property type="term" value="F:carbohydrate:proton symporter activity"/>
    <property type="evidence" value="ECO:0007669"/>
    <property type="project" value="TreeGrafter"/>
</dbReference>
<dbReference type="GeneID" id="80885079"/>
<dbReference type="PRINTS" id="PR00171">
    <property type="entry name" value="SUGRTRNSPORT"/>
</dbReference>
<protein>
    <submittedName>
        <fullName evidence="10">General substrate transporter</fullName>
    </submittedName>
</protein>
<feature type="transmembrane region" description="Helical" evidence="8">
    <location>
        <begin position="140"/>
        <end position="158"/>
    </location>
</feature>
<evidence type="ECO:0000256" key="4">
    <source>
        <dbReference type="ARBA" id="ARBA00022692"/>
    </source>
</evidence>
<dbReference type="AlphaFoldDB" id="A0AAD7VT04"/>
<feature type="transmembrane region" description="Helical" evidence="8">
    <location>
        <begin position="403"/>
        <end position="423"/>
    </location>
</feature>
<evidence type="ECO:0000313" key="10">
    <source>
        <dbReference type="EMBL" id="KAJ8100898.1"/>
    </source>
</evidence>
<dbReference type="InterPro" id="IPR050360">
    <property type="entry name" value="MFS_Sugar_Transporters"/>
</dbReference>
<dbReference type="InterPro" id="IPR036259">
    <property type="entry name" value="MFS_trans_sf"/>
</dbReference>
<dbReference type="InterPro" id="IPR005828">
    <property type="entry name" value="MFS_sugar_transport-like"/>
</dbReference>
<keyword evidence="3 7" id="KW-0813">Transport</keyword>
<name>A0AAD7VT04_9ASCO</name>
<dbReference type="FunFam" id="1.20.1250.20:FF:000026">
    <property type="entry name" value="MFS quinate transporter QutD"/>
    <property type="match status" value="1"/>
</dbReference>
<keyword evidence="6 8" id="KW-0472">Membrane</keyword>
<evidence type="ECO:0000256" key="2">
    <source>
        <dbReference type="ARBA" id="ARBA00010992"/>
    </source>
</evidence>
<evidence type="ECO:0000256" key="5">
    <source>
        <dbReference type="ARBA" id="ARBA00022989"/>
    </source>
</evidence>
<organism evidence="10 11">
    <name type="scientific">Lipomyces tetrasporus</name>
    <dbReference type="NCBI Taxonomy" id="54092"/>
    <lineage>
        <taxon>Eukaryota</taxon>
        <taxon>Fungi</taxon>
        <taxon>Dikarya</taxon>
        <taxon>Ascomycota</taxon>
        <taxon>Saccharomycotina</taxon>
        <taxon>Lipomycetes</taxon>
        <taxon>Lipomycetales</taxon>
        <taxon>Lipomycetaceae</taxon>
        <taxon>Lipomyces</taxon>
    </lineage>
</organism>
<feature type="transmembrane region" description="Helical" evidence="8">
    <location>
        <begin position="80"/>
        <end position="99"/>
    </location>
</feature>
<evidence type="ECO:0000256" key="3">
    <source>
        <dbReference type="ARBA" id="ARBA00022448"/>
    </source>
</evidence>
<evidence type="ECO:0000313" key="11">
    <source>
        <dbReference type="Proteomes" id="UP001217417"/>
    </source>
</evidence>
<gene>
    <name evidence="10" type="ORF">POJ06DRAFT_280894</name>
</gene>
<dbReference type="SUPFAM" id="SSF103473">
    <property type="entry name" value="MFS general substrate transporter"/>
    <property type="match status" value="1"/>
</dbReference>
<dbReference type="InterPro" id="IPR020846">
    <property type="entry name" value="MFS_dom"/>
</dbReference>
<feature type="transmembrane region" description="Helical" evidence="8">
    <location>
        <begin position="363"/>
        <end position="382"/>
    </location>
</feature>
<keyword evidence="5 8" id="KW-1133">Transmembrane helix</keyword>
<accession>A0AAD7VT04</accession>
<dbReference type="GO" id="GO:0016020">
    <property type="term" value="C:membrane"/>
    <property type="evidence" value="ECO:0007669"/>
    <property type="project" value="UniProtKB-SubCell"/>
</dbReference>
<comment type="similarity">
    <text evidence="2 7">Belongs to the major facilitator superfamily. Sugar transporter (TC 2.A.1.1) family.</text>
</comment>
<evidence type="ECO:0000256" key="8">
    <source>
        <dbReference type="SAM" id="Phobius"/>
    </source>
</evidence>
<feature type="transmembrane region" description="Helical" evidence="8">
    <location>
        <begin position="105"/>
        <end position="128"/>
    </location>
</feature>
<comment type="caution">
    <text evidence="10">The sequence shown here is derived from an EMBL/GenBank/DDBJ whole genome shotgun (WGS) entry which is preliminary data.</text>
</comment>
<feature type="transmembrane region" description="Helical" evidence="8">
    <location>
        <begin position="263"/>
        <end position="285"/>
    </location>
</feature>
<dbReference type="InterPro" id="IPR003663">
    <property type="entry name" value="Sugar/inositol_transpt"/>
</dbReference>
<comment type="subcellular location">
    <subcellularLocation>
        <location evidence="1">Membrane</location>
        <topology evidence="1">Multi-pass membrane protein</topology>
    </subcellularLocation>
</comment>
<dbReference type="PANTHER" id="PTHR48022:SF23">
    <property type="entry name" value="MAJOR FACILITATOR SUPERFAMILY (MFS) PROFILE DOMAIN-CONTAINING PROTEIN"/>
    <property type="match status" value="1"/>
</dbReference>